<keyword evidence="1" id="KW-0229">DNA integration</keyword>
<dbReference type="CDD" id="cd00798">
    <property type="entry name" value="INT_XerDC_C"/>
    <property type="match status" value="1"/>
</dbReference>
<dbReference type="InterPro" id="IPR011010">
    <property type="entry name" value="DNA_brk_join_enz"/>
</dbReference>
<evidence type="ECO:0000256" key="2">
    <source>
        <dbReference type="ARBA" id="ARBA00023125"/>
    </source>
</evidence>
<dbReference type="GO" id="GO:0003677">
    <property type="term" value="F:DNA binding"/>
    <property type="evidence" value="ECO:0007669"/>
    <property type="project" value="UniProtKB-UniRule"/>
</dbReference>
<dbReference type="PROSITE" id="PS51900">
    <property type="entry name" value="CB"/>
    <property type="match status" value="1"/>
</dbReference>
<evidence type="ECO:0000259" key="5">
    <source>
        <dbReference type="PROSITE" id="PS51898"/>
    </source>
</evidence>
<dbReference type="Gene3D" id="1.10.443.10">
    <property type="entry name" value="Intergrase catalytic core"/>
    <property type="match status" value="1"/>
</dbReference>
<evidence type="ECO:0000256" key="3">
    <source>
        <dbReference type="ARBA" id="ARBA00023172"/>
    </source>
</evidence>
<accession>U6B5L7</accession>
<gene>
    <name evidence="7" type="ORF">lam_1007</name>
</gene>
<evidence type="ECO:0000256" key="1">
    <source>
        <dbReference type="ARBA" id="ARBA00022908"/>
    </source>
</evidence>
<dbReference type="Proteomes" id="UP000017862">
    <property type="component" value="Chromosome"/>
</dbReference>
<dbReference type="KEGG" id="lar:lam_1007"/>
<protein>
    <submittedName>
        <fullName evidence="7">Site-specific recombinase XerD</fullName>
    </submittedName>
</protein>
<keyword evidence="8" id="KW-1185">Reference proteome</keyword>
<dbReference type="InterPro" id="IPR004107">
    <property type="entry name" value="Integrase_SAM-like_N"/>
</dbReference>
<feature type="domain" description="Tyr recombinase" evidence="5">
    <location>
        <begin position="95"/>
        <end position="286"/>
    </location>
</feature>
<keyword evidence="2 4" id="KW-0238">DNA-binding</keyword>
<evidence type="ECO:0000259" key="6">
    <source>
        <dbReference type="PROSITE" id="PS51900"/>
    </source>
</evidence>
<dbReference type="GO" id="GO:0006310">
    <property type="term" value="P:DNA recombination"/>
    <property type="evidence" value="ECO:0007669"/>
    <property type="project" value="UniProtKB-KW"/>
</dbReference>
<dbReference type="Pfam" id="PF00589">
    <property type="entry name" value="Phage_integrase"/>
    <property type="match status" value="1"/>
</dbReference>
<dbReference type="STRING" id="1261131.lam_1007"/>
<dbReference type="HOGENOM" id="CLU_027562_9_0_5"/>
<dbReference type="PANTHER" id="PTHR30349:SF90">
    <property type="entry name" value="TYROSINE RECOMBINASE XERD"/>
    <property type="match status" value="1"/>
</dbReference>
<dbReference type="eggNOG" id="COG4974">
    <property type="taxonomic scope" value="Bacteria"/>
</dbReference>
<dbReference type="InterPro" id="IPR013762">
    <property type="entry name" value="Integrase-like_cat_sf"/>
</dbReference>
<feature type="domain" description="Core-binding (CB)" evidence="6">
    <location>
        <begin position="1"/>
        <end position="74"/>
    </location>
</feature>
<dbReference type="Pfam" id="PF02899">
    <property type="entry name" value="Phage_int_SAM_1"/>
    <property type="match status" value="1"/>
</dbReference>
<dbReference type="PROSITE" id="PS51898">
    <property type="entry name" value="TYR_RECOMBINASE"/>
    <property type="match status" value="1"/>
</dbReference>
<dbReference type="AlphaFoldDB" id="U6B5L7"/>
<proteinExistence type="predicted"/>
<dbReference type="PATRIC" id="fig|1261131.3.peg.968"/>
<dbReference type="InterPro" id="IPR010998">
    <property type="entry name" value="Integrase_recombinase_N"/>
</dbReference>
<evidence type="ECO:0000313" key="8">
    <source>
        <dbReference type="Proteomes" id="UP000017862"/>
    </source>
</evidence>
<dbReference type="GO" id="GO:0015074">
    <property type="term" value="P:DNA integration"/>
    <property type="evidence" value="ECO:0007669"/>
    <property type="project" value="UniProtKB-KW"/>
</dbReference>
<sequence>MMSSERVASTNTLSAYKSDLTEVFMFLKERGLMLSSASSNDIVLYLHNIFEKKLESSSQRRKISTIRQFYTFLCTEGIRKDNPARILEFPKKNHNLPRIIGKKSVTDLLKQASIESKEPSIDKWKRIRMLLLVELLYSTGMRVSELVTLPASTLNLNERTIIIRGKGNKERLVVFPPSVLNAMQKYKEIRSKIVGMKNSPWLFPSSSKKGHLSRQVFARDLKNLASRAGISMNSISPHVIRHAFASHLLEGGADLRTVQVLLGHADISTTQIYIHLMPEKLQKLVQNYHPLANK</sequence>
<dbReference type="InterPro" id="IPR044068">
    <property type="entry name" value="CB"/>
</dbReference>
<organism evidence="7 8">
    <name type="scientific">Candidatus Liberibacter americanus str. Sao Paulo</name>
    <dbReference type="NCBI Taxonomy" id="1261131"/>
    <lineage>
        <taxon>Bacteria</taxon>
        <taxon>Pseudomonadati</taxon>
        <taxon>Pseudomonadota</taxon>
        <taxon>Alphaproteobacteria</taxon>
        <taxon>Hyphomicrobiales</taxon>
        <taxon>Rhizobiaceae</taxon>
        <taxon>Liberibacter</taxon>
    </lineage>
</organism>
<keyword evidence="3" id="KW-0233">DNA recombination</keyword>
<evidence type="ECO:0000313" key="7">
    <source>
        <dbReference type="EMBL" id="AHA28335.1"/>
    </source>
</evidence>
<dbReference type="EMBL" id="CP006604">
    <property type="protein sequence ID" value="AHA28335.1"/>
    <property type="molecule type" value="Genomic_DNA"/>
</dbReference>
<evidence type="ECO:0000256" key="4">
    <source>
        <dbReference type="PROSITE-ProRule" id="PRU01248"/>
    </source>
</evidence>
<dbReference type="InterPro" id="IPR050090">
    <property type="entry name" value="Tyrosine_recombinase_XerCD"/>
</dbReference>
<dbReference type="Gene3D" id="1.10.150.130">
    <property type="match status" value="1"/>
</dbReference>
<dbReference type="PANTHER" id="PTHR30349">
    <property type="entry name" value="PHAGE INTEGRASE-RELATED"/>
    <property type="match status" value="1"/>
</dbReference>
<dbReference type="InterPro" id="IPR002104">
    <property type="entry name" value="Integrase_catalytic"/>
</dbReference>
<dbReference type="NCBIfam" id="NF001399">
    <property type="entry name" value="PRK00283.1"/>
    <property type="match status" value="1"/>
</dbReference>
<dbReference type="SUPFAM" id="SSF56349">
    <property type="entry name" value="DNA breaking-rejoining enzymes"/>
    <property type="match status" value="1"/>
</dbReference>
<name>U6B5L7_9HYPH</name>
<reference evidence="7 8" key="1">
    <citation type="journal article" date="2014" name="Mol. Plant Microbe Interact.">
        <title>The complete genome sequence of Candidatus Liberibacter americanus, associated with citrus Huanglongbing.</title>
        <authorList>
            <person name="Wulff N.A."/>
            <person name="Zhang S."/>
            <person name="Setubal J.C."/>
            <person name="Almeida N.F."/>
            <person name="Martins E.C."/>
            <person name="Harakava R."/>
            <person name="Kumar D."/>
            <person name="Rangel L.T."/>
            <person name="Foissac X."/>
            <person name="Bove J."/>
            <person name="Gabriel D.W."/>
        </authorList>
    </citation>
    <scope>NUCLEOTIDE SEQUENCE [LARGE SCALE GENOMIC DNA]</scope>
    <source>
        <strain evidence="7 8">Sao Paulo</strain>
    </source>
</reference>